<dbReference type="AlphaFoldDB" id="A0A5D2EQR4"/>
<keyword evidence="1" id="KW-0812">Transmembrane</keyword>
<keyword evidence="3" id="KW-1185">Reference proteome</keyword>
<name>A0A5D2EQR4_GOSDA</name>
<dbReference type="Proteomes" id="UP000323506">
    <property type="component" value="Chromosome A11"/>
</dbReference>
<protein>
    <recommendedName>
        <fullName evidence="4">Transmembrane protein</fullName>
    </recommendedName>
</protein>
<accession>A0A5D2EQR4</accession>
<evidence type="ECO:0000256" key="1">
    <source>
        <dbReference type="SAM" id="Phobius"/>
    </source>
</evidence>
<evidence type="ECO:0000313" key="2">
    <source>
        <dbReference type="EMBL" id="TYG96004.1"/>
    </source>
</evidence>
<gene>
    <name evidence="2" type="ORF">ES288_A11G313500v1</name>
</gene>
<feature type="transmembrane region" description="Helical" evidence="1">
    <location>
        <begin position="56"/>
        <end position="79"/>
    </location>
</feature>
<sequence length="83" mass="9395">MMHGSWECTSPTWRWSDARCGDSRDVRYLGTASVANSSSLGFCLLKFVYALGHLGLVVWVFFVGCWAVWVVFLFSFVYVSAWA</sequence>
<dbReference type="EMBL" id="CM017698">
    <property type="protein sequence ID" value="TYG96004.1"/>
    <property type="molecule type" value="Genomic_DNA"/>
</dbReference>
<organism evidence="2 3">
    <name type="scientific">Gossypium darwinii</name>
    <name type="common">Darwin's cotton</name>
    <name type="synonym">Gossypium barbadense var. darwinii</name>
    <dbReference type="NCBI Taxonomy" id="34276"/>
    <lineage>
        <taxon>Eukaryota</taxon>
        <taxon>Viridiplantae</taxon>
        <taxon>Streptophyta</taxon>
        <taxon>Embryophyta</taxon>
        <taxon>Tracheophyta</taxon>
        <taxon>Spermatophyta</taxon>
        <taxon>Magnoliopsida</taxon>
        <taxon>eudicotyledons</taxon>
        <taxon>Gunneridae</taxon>
        <taxon>Pentapetalae</taxon>
        <taxon>rosids</taxon>
        <taxon>malvids</taxon>
        <taxon>Malvales</taxon>
        <taxon>Malvaceae</taxon>
        <taxon>Malvoideae</taxon>
        <taxon>Gossypium</taxon>
    </lineage>
</organism>
<proteinExistence type="predicted"/>
<keyword evidence="1" id="KW-0472">Membrane</keyword>
<reference evidence="2 3" key="1">
    <citation type="submission" date="2019-06" db="EMBL/GenBank/DDBJ databases">
        <title>WGS assembly of Gossypium darwinii.</title>
        <authorList>
            <person name="Chen Z.J."/>
            <person name="Sreedasyam A."/>
            <person name="Ando A."/>
            <person name="Song Q."/>
            <person name="De L."/>
            <person name="Hulse-Kemp A."/>
            <person name="Ding M."/>
            <person name="Ye W."/>
            <person name="Kirkbride R."/>
            <person name="Jenkins J."/>
            <person name="Plott C."/>
            <person name="Lovell J."/>
            <person name="Lin Y.-M."/>
            <person name="Vaughn R."/>
            <person name="Liu B."/>
            <person name="Li W."/>
            <person name="Simpson S."/>
            <person name="Scheffler B."/>
            <person name="Saski C."/>
            <person name="Grover C."/>
            <person name="Hu G."/>
            <person name="Conover J."/>
            <person name="Carlson J."/>
            <person name="Shu S."/>
            <person name="Boston L."/>
            <person name="Williams M."/>
            <person name="Peterson D."/>
            <person name="Mcgee K."/>
            <person name="Jones D."/>
            <person name="Wendel J."/>
            <person name="Stelly D."/>
            <person name="Grimwood J."/>
            <person name="Schmutz J."/>
        </authorList>
    </citation>
    <scope>NUCLEOTIDE SEQUENCE [LARGE SCALE GENOMIC DNA]</scope>
    <source>
        <strain evidence="2">1808015.09</strain>
    </source>
</reference>
<keyword evidence="1" id="KW-1133">Transmembrane helix</keyword>
<evidence type="ECO:0000313" key="3">
    <source>
        <dbReference type="Proteomes" id="UP000323506"/>
    </source>
</evidence>
<evidence type="ECO:0008006" key="4">
    <source>
        <dbReference type="Google" id="ProtNLM"/>
    </source>
</evidence>